<reference evidence="10 11" key="1">
    <citation type="submission" date="2019-02" db="EMBL/GenBank/DDBJ databases">
        <title>Deep-cultivation of Planctomycetes and their phenomic and genomic characterization uncovers novel biology.</title>
        <authorList>
            <person name="Wiegand S."/>
            <person name="Jogler M."/>
            <person name="Boedeker C."/>
            <person name="Pinto D."/>
            <person name="Vollmers J."/>
            <person name="Rivas-Marin E."/>
            <person name="Kohn T."/>
            <person name="Peeters S.H."/>
            <person name="Heuer A."/>
            <person name="Rast P."/>
            <person name="Oberbeckmann S."/>
            <person name="Bunk B."/>
            <person name="Jeske O."/>
            <person name="Meyerdierks A."/>
            <person name="Storesund J.E."/>
            <person name="Kallscheuer N."/>
            <person name="Luecker S."/>
            <person name="Lage O.M."/>
            <person name="Pohl T."/>
            <person name="Merkel B.J."/>
            <person name="Hornburger P."/>
            <person name="Mueller R.-W."/>
            <person name="Bruemmer F."/>
            <person name="Labrenz M."/>
            <person name="Spormann A.M."/>
            <person name="Op Den Camp H."/>
            <person name="Overmann J."/>
            <person name="Amann R."/>
            <person name="Jetten M.S.M."/>
            <person name="Mascher T."/>
            <person name="Medema M.H."/>
            <person name="Devos D.P."/>
            <person name="Kaster A.-K."/>
            <person name="Ovreas L."/>
            <person name="Rohde M."/>
            <person name="Galperin M.Y."/>
            <person name="Jogler C."/>
        </authorList>
    </citation>
    <scope>NUCLEOTIDE SEQUENCE [LARGE SCALE GENOMIC DNA]</scope>
    <source>
        <strain evidence="10 11">Pla108</strain>
    </source>
</reference>
<dbReference type="Proteomes" id="UP000317421">
    <property type="component" value="Unassembled WGS sequence"/>
</dbReference>
<dbReference type="Pfam" id="PF08334">
    <property type="entry name" value="T2SSG"/>
    <property type="match status" value="1"/>
</dbReference>
<dbReference type="PRINTS" id="PR00813">
    <property type="entry name" value="BCTERIALGSPG"/>
</dbReference>
<feature type="region of interest" description="Disordered" evidence="8">
    <location>
        <begin position="123"/>
        <end position="147"/>
    </location>
</feature>
<evidence type="ECO:0000313" key="11">
    <source>
        <dbReference type="Proteomes" id="UP000317421"/>
    </source>
</evidence>
<keyword evidence="7" id="KW-0472">Membrane</keyword>
<keyword evidence="2" id="KW-1003">Cell membrane</keyword>
<dbReference type="InterPro" id="IPR045584">
    <property type="entry name" value="Pilin-like"/>
</dbReference>
<dbReference type="EMBL" id="SJPR01000003">
    <property type="protein sequence ID" value="TWT96951.1"/>
    <property type="molecule type" value="Genomic_DNA"/>
</dbReference>
<dbReference type="GO" id="GO:0015627">
    <property type="term" value="C:type II protein secretion system complex"/>
    <property type="evidence" value="ECO:0007669"/>
    <property type="project" value="InterPro"/>
</dbReference>
<evidence type="ECO:0000256" key="1">
    <source>
        <dbReference type="ARBA" id="ARBA00004377"/>
    </source>
</evidence>
<keyword evidence="4" id="KW-0997">Cell inner membrane</keyword>
<keyword evidence="11" id="KW-1185">Reference proteome</keyword>
<name>A0A5C6AD13_9BACT</name>
<evidence type="ECO:0000256" key="8">
    <source>
        <dbReference type="SAM" id="MobiDB-lite"/>
    </source>
</evidence>
<evidence type="ECO:0000313" key="10">
    <source>
        <dbReference type="EMBL" id="TWT96951.1"/>
    </source>
</evidence>
<dbReference type="InterPro" id="IPR010054">
    <property type="entry name" value="Type2_sec_GspG"/>
</dbReference>
<dbReference type="AlphaFoldDB" id="A0A5C6AD13"/>
<comment type="caution">
    <text evidence="10">The sequence shown here is derived from an EMBL/GenBank/DDBJ whole genome shotgun (WGS) entry which is preliminary data.</text>
</comment>
<evidence type="ECO:0000256" key="7">
    <source>
        <dbReference type="ARBA" id="ARBA00023136"/>
    </source>
</evidence>
<feature type="domain" description="Type II secretion system protein GspG C-terminal" evidence="9">
    <location>
        <begin position="42"/>
        <end position="139"/>
    </location>
</feature>
<keyword evidence="3" id="KW-0488">Methylation</keyword>
<sequence length="147" mass="16686">MDRRKRSNLRSKRRAVAAFTLLEVLLVLVILVVLGSMATLAVTGQQDKALRNSARAQVQLFSRTIEQYRFDMKKMPESLDELVEKPSDSKLADRWAGPYLNKKTIPLDPWDNDYRYESKDNDFKVWSVGPDGSDGTDDDVSSDDEGT</sequence>
<dbReference type="InterPro" id="IPR013545">
    <property type="entry name" value="T2SS_protein-GspG_C"/>
</dbReference>
<evidence type="ECO:0000256" key="4">
    <source>
        <dbReference type="ARBA" id="ARBA00022519"/>
    </source>
</evidence>
<evidence type="ECO:0000259" key="9">
    <source>
        <dbReference type="Pfam" id="PF08334"/>
    </source>
</evidence>
<dbReference type="NCBIfam" id="TIGR01710">
    <property type="entry name" value="typeII_sec_gspG"/>
    <property type="match status" value="1"/>
</dbReference>
<accession>A0A5C6AD13</accession>
<gene>
    <name evidence="10" type="primary">xcpT_7</name>
    <name evidence="10" type="ORF">Pla108_27280</name>
</gene>
<evidence type="ECO:0000256" key="2">
    <source>
        <dbReference type="ARBA" id="ARBA00022475"/>
    </source>
</evidence>
<keyword evidence="5" id="KW-0812">Transmembrane</keyword>
<keyword evidence="6" id="KW-1133">Transmembrane helix</keyword>
<dbReference type="Gene3D" id="3.30.700.10">
    <property type="entry name" value="Glycoprotein, Type 4 Pilin"/>
    <property type="match status" value="1"/>
</dbReference>
<evidence type="ECO:0000256" key="3">
    <source>
        <dbReference type="ARBA" id="ARBA00022481"/>
    </source>
</evidence>
<protein>
    <submittedName>
        <fullName evidence="10">Type II secretion system protein G</fullName>
    </submittedName>
</protein>
<dbReference type="GO" id="GO:0005886">
    <property type="term" value="C:plasma membrane"/>
    <property type="evidence" value="ECO:0007669"/>
    <property type="project" value="UniProtKB-SubCell"/>
</dbReference>
<evidence type="ECO:0000256" key="6">
    <source>
        <dbReference type="ARBA" id="ARBA00022989"/>
    </source>
</evidence>
<dbReference type="GO" id="GO:0015628">
    <property type="term" value="P:protein secretion by the type II secretion system"/>
    <property type="evidence" value="ECO:0007669"/>
    <property type="project" value="InterPro"/>
</dbReference>
<feature type="compositionally biased region" description="Acidic residues" evidence="8">
    <location>
        <begin position="134"/>
        <end position="147"/>
    </location>
</feature>
<dbReference type="InterPro" id="IPR000983">
    <property type="entry name" value="Bac_GSPG_pilin"/>
</dbReference>
<proteinExistence type="predicted"/>
<dbReference type="SUPFAM" id="SSF54523">
    <property type="entry name" value="Pili subunits"/>
    <property type="match status" value="1"/>
</dbReference>
<organism evidence="10 11">
    <name type="scientific">Botrimarina colliarenosi</name>
    <dbReference type="NCBI Taxonomy" id="2528001"/>
    <lineage>
        <taxon>Bacteria</taxon>
        <taxon>Pseudomonadati</taxon>
        <taxon>Planctomycetota</taxon>
        <taxon>Planctomycetia</taxon>
        <taxon>Pirellulales</taxon>
        <taxon>Lacipirellulaceae</taxon>
        <taxon>Botrimarina</taxon>
    </lineage>
</organism>
<dbReference type="OrthoDB" id="9795612at2"/>
<evidence type="ECO:0000256" key="5">
    <source>
        <dbReference type="ARBA" id="ARBA00022692"/>
    </source>
</evidence>
<comment type="subcellular location">
    <subcellularLocation>
        <location evidence="1">Cell inner membrane</location>
        <topology evidence="1">Single-pass membrane protein</topology>
    </subcellularLocation>
</comment>